<sequence length="307" mass="31347" precursor="true">MIPEFTMIGRRMNGGRLACTLLAAAAFAALAGCSTYDSLTQRVAQSITPYRITIVQGNFVSAEAAAQMKLGMSRADVKQLLGTPLLTDMFHANRWDYVFYFKRGSTAVVQQRDFVVMFDGDRVSSWSGGEDLPSNLELLAEIDGDKLGKKYKAAAAAAAASGATAASAPAVSAVGANGPSVPDTVRTPTSELGNATSQLPLDPNAQAAAAANRATDAVQTPSGLTPSVRAGTPTSSALPPNVGTMPAQVQLHRSPPPQIQGVPQSNPVGPTAGAQGTGDSNAAVLPPSHNSPLTAPPQLPASGATGN</sequence>
<reference evidence="7 8" key="1">
    <citation type="submission" date="2020-08" db="EMBL/GenBank/DDBJ databases">
        <title>Above-ground endophytic microbial communities from plants in different locations in the United States.</title>
        <authorList>
            <person name="Frank C."/>
        </authorList>
    </citation>
    <scope>NUCLEOTIDE SEQUENCE [LARGE SCALE GENOMIC DNA]</scope>
    <source>
        <strain evidence="7 8">WP4_2_2</strain>
    </source>
</reference>
<evidence type="ECO:0000256" key="2">
    <source>
        <dbReference type="ARBA" id="ARBA00023136"/>
    </source>
</evidence>
<dbReference type="HAMAP" id="MF_00925">
    <property type="entry name" value="OM_assembly_BamE"/>
    <property type="match status" value="1"/>
</dbReference>
<dbReference type="PANTHER" id="PTHR37482">
    <property type="entry name" value="OUTER MEMBRANE PROTEIN ASSEMBLY FACTOR BAME"/>
    <property type="match status" value="1"/>
</dbReference>
<accession>A0A7W9TY40</accession>
<organism evidence="7 8">
    <name type="scientific">Paraburkholderia bannensis</name>
    <dbReference type="NCBI Taxonomy" id="765414"/>
    <lineage>
        <taxon>Bacteria</taxon>
        <taxon>Pseudomonadati</taxon>
        <taxon>Pseudomonadota</taxon>
        <taxon>Betaproteobacteria</taxon>
        <taxon>Burkholderiales</taxon>
        <taxon>Burkholderiaceae</taxon>
        <taxon>Paraburkholderia</taxon>
    </lineage>
</organism>
<keyword evidence="1 4" id="KW-0732">Signal</keyword>
<evidence type="ECO:0000256" key="3">
    <source>
        <dbReference type="ARBA" id="ARBA00023237"/>
    </source>
</evidence>
<dbReference type="GO" id="GO:0030674">
    <property type="term" value="F:protein-macromolecule adaptor activity"/>
    <property type="evidence" value="ECO:0007669"/>
    <property type="project" value="TreeGrafter"/>
</dbReference>
<dbReference type="GO" id="GO:0051205">
    <property type="term" value="P:protein insertion into membrane"/>
    <property type="evidence" value="ECO:0007669"/>
    <property type="project" value="UniProtKB-UniRule"/>
</dbReference>
<dbReference type="InterPro" id="IPR026592">
    <property type="entry name" value="BamE"/>
</dbReference>
<name>A0A7W9TY40_9BURK</name>
<feature type="signal peptide" evidence="4">
    <location>
        <begin position="1"/>
        <end position="31"/>
    </location>
</feature>
<keyword evidence="3 4" id="KW-0998">Cell outer membrane</keyword>
<feature type="region of interest" description="Disordered" evidence="5">
    <location>
        <begin position="175"/>
        <end position="307"/>
    </location>
</feature>
<gene>
    <name evidence="4" type="primary">bamE</name>
    <name evidence="7" type="ORF">F4827_002669</name>
</gene>
<feature type="domain" description="Outer membrane protein assembly factor BamE" evidence="6">
    <location>
        <begin position="57"/>
        <end position="127"/>
    </location>
</feature>
<comment type="similarity">
    <text evidence="4">Belongs to the BamE family.</text>
</comment>
<dbReference type="InterPro" id="IPR037873">
    <property type="entry name" value="BamE-like"/>
</dbReference>
<dbReference type="RefSeq" id="WP_183724381.1">
    <property type="nucleotide sequence ID" value="NZ_JACHBW010000007.1"/>
</dbReference>
<evidence type="ECO:0000313" key="8">
    <source>
        <dbReference type="Proteomes" id="UP000571554"/>
    </source>
</evidence>
<feature type="compositionally biased region" description="Low complexity" evidence="5">
    <location>
        <begin position="198"/>
        <end position="217"/>
    </location>
</feature>
<dbReference type="InterPro" id="IPR007450">
    <property type="entry name" value="BamE_dom"/>
</dbReference>
<dbReference type="Gene3D" id="3.30.1450.10">
    <property type="match status" value="1"/>
</dbReference>
<comment type="caution">
    <text evidence="7">The sequence shown here is derived from an EMBL/GenBank/DDBJ whole genome shotgun (WGS) entry which is preliminary data.</text>
</comment>
<dbReference type="Proteomes" id="UP000571554">
    <property type="component" value="Unassembled WGS sequence"/>
</dbReference>
<protein>
    <recommendedName>
        <fullName evidence="4">Outer membrane protein assembly factor BamE</fullName>
    </recommendedName>
</protein>
<dbReference type="Pfam" id="PF04355">
    <property type="entry name" value="BamE"/>
    <property type="match status" value="1"/>
</dbReference>
<dbReference type="GO" id="GO:0043165">
    <property type="term" value="P:Gram-negative-bacterium-type cell outer membrane assembly"/>
    <property type="evidence" value="ECO:0007669"/>
    <property type="project" value="UniProtKB-UniRule"/>
</dbReference>
<evidence type="ECO:0000259" key="6">
    <source>
        <dbReference type="Pfam" id="PF04355"/>
    </source>
</evidence>
<keyword evidence="2 4" id="KW-0472">Membrane</keyword>
<comment type="subunit">
    <text evidence="4">Part of the Bam complex.</text>
</comment>
<keyword evidence="8" id="KW-1185">Reference proteome</keyword>
<dbReference type="PANTHER" id="PTHR37482:SF1">
    <property type="entry name" value="OUTER MEMBRANE PROTEIN ASSEMBLY FACTOR BAME"/>
    <property type="match status" value="1"/>
</dbReference>
<dbReference type="EMBL" id="JACHBW010000007">
    <property type="protein sequence ID" value="MBB6102816.1"/>
    <property type="molecule type" value="Genomic_DNA"/>
</dbReference>
<dbReference type="AlphaFoldDB" id="A0A7W9TY40"/>
<feature type="compositionally biased region" description="Polar residues" evidence="5">
    <location>
        <begin position="186"/>
        <end position="197"/>
    </location>
</feature>
<dbReference type="GO" id="GO:1990063">
    <property type="term" value="C:Bam protein complex"/>
    <property type="evidence" value="ECO:0007669"/>
    <property type="project" value="TreeGrafter"/>
</dbReference>
<evidence type="ECO:0000313" key="7">
    <source>
        <dbReference type="EMBL" id="MBB6102816.1"/>
    </source>
</evidence>
<proteinExistence type="inferred from homology"/>
<feature type="chain" id="PRO_5031658124" description="Outer membrane protein assembly factor BamE" evidence="4">
    <location>
        <begin position="32"/>
        <end position="307"/>
    </location>
</feature>
<comment type="function">
    <text evidence="4">Part of the outer membrane protein assembly complex, which is involved in assembly and insertion of beta-barrel proteins into the outer membrane.</text>
</comment>
<evidence type="ECO:0000256" key="1">
    <source>
        <dbReference type="ARBA" id="ARBA00022729"/>
    </source>
</evidence>
<evidence type="ECO:0000256" key="4">
    <source>
        <dbReference type="HAMAP-Rule" id="MF_00925"/>
    </source>
</evidence>
<comment type="subcellular location">
    <subcellularLocation>
        <location evidence="4">Cell outer membrane</location>
    </subcellularLocation>
</comment>
<evidence type="ECO:0000256" key="5">
    <source>
        <dbReference type="SAM" id="MobiDB-lite"/>
    </source>
</evidence>